<dbReference type="EMBL" id="KF900394">
    <property type="protein sequence ID" value="AIE93422.1"/>
    <property type="molecule type" value="Genomic_DNA"/>
</dbReference>
<name>A0A075FUX6_9ARCH</name>
<accession>A0A075FUX6</accession>
<evidence type="ECO:0008006" key="2">
    <source>
        <dbReference type="Google" id="ProtNLM"/>
    </source>
</evidence>
<reference evidence="1" key="1">
    <citation type="journal article" date="2014" name="Genome Biol. Evol.">
        <title>Pangenome evidence for extensive interdomain horizontal transfer affecting lineage core and shell genes in uncultured planktonic thaumarchaeota and euryarchaeota.</title>
        <authorList>
            <person name="Deschamps P."/>
            <person name="Zivanovic Y."/>
            <person name="Moreira D."/>
            <person name="Rodriguez-Valera F."/>
            <person name="Lopez-Garcia P."/>
        </authorList>
    </citation>
    <scope>NUCLEOTIDE SEQUENCE</scope>
</reference>
<sequence length="68" mass="7963">MRKNCSKCGTEFACDSDLTCWCVSFPKISQDQIDEKDCLCRECLLITYRKKFLMCRVLILYENNGILL</sequence>
<evidence type="ECO:0000313" key="1">
    <source>
        <dbReference type="EMBL" id="AIE93422.1"/>
    </source>
</evidence>
<dbReference type="AlphaFoldDB" id="A0A075FUX6"/>
<protein>
    <recommendedName>
        <fullName evidence="2">Cysteine-rich CWC</fullName>
    </recommendedName>
</protein>
<organism evidence="1">
    <name type="scientific">uncultured marine thaumarchaeote AD1000_36_B08</name>
    <dbReference type="NCBI Taxonomy" id="1455910"/>
    <lineage>
        <taxon>Archaea</taxon>
        <taxon>Nitrososphaerota</taxon>
        <taxon>environmental samples</taxon>
    </lineage>
</organism>
<proteinExistence type="predicted"/>